<reference evidence="1 2" key="1">
    <citation type="submission" date="2023-04" db="EMBL/GenBank/DDBJ databases">
        <title>Fusibacter bizertensis strain WBS, isolated from littoral bottom sediments of the Arctic seas - biochemical and genomic analysis.</title>
        <authorList>
            <person name="Brioukhanov A.L."/>
        </authorList>
    </citation>
    <scope>NUCLEOTIDE SEQUENCE [LARGE SCALE GENOMIC DNA]</scope>
    <source>
        <strain evidence="1 2">WBS</strain>
    </source>
</reference>
<dbReference type="Gene3D" id="3.40.50.360">
    <property type="match status" value="1"/>
</dbReference>
<keyword evidence="2" id="KW-1185">Reference proteome</keyword>
<dbReference type="InterPro" id="IPR029039">
    <property type="entry name" value="Flavoprotein-like_sf"/>
</dbReference>
<comment type="caution">
    <text evidence="1">The sequence shown here is derived from an EMBL/GenBank/DDBJ whole genome shotgun (WGS) entry which is preliminary data.</text>
</comment>
<evidence type="ECO:0000313" key="1">
    <source>
        <dbReference type="EMBL" id="MDH8678148.1"/>
    </source>
</evidence>
<dbReference type="SUPFAM" id="SSF52218">
    <property type="entry name" value="Flavoproteins"/>
    <property type="match status" value="1"/>
</dbReference>
<protein>
    <submittedName>
        <fullName evidence="1">Uncharacterized protein</fullName>
    </submittedName>
</protein>
<dbReference type="RefSeq" id="WP_281093976.1">
    <property type="nucleotide sequence ID" value="NZ_JARYZI010000004.1"/>
</dbReference>
<accession>A0ABT6NCJ7</accession>
<dbReference type="Proteomes" id="UP001158045">
    <property type="component" value="Unassembled WGS sequence"/>
</dbReference>
<organism evidence="1 2">
    <name type="scientific">Fusibacter bizertensis</name>
    <dbReference type="NCBI Taxonomy" id="1488331"/>
    <lineage>
        <taxon>Bacteria</taxon>
        <taxon>Bacillati</taxon>
        <taxon>Bacillota</taxon>
        <taxon>Clostridia</taxon>
        <taxon>Eubacteriales</taxon>
        <taxon>Eubacteriales Family XII. Incertae Sedis</taxon>
        <taxon>Fusibacter</taxon>
    </lineage>
</organism>
<evidence type="ECO:0000313" key="2">
    <source>
        <dbReference type="Proteomes" id="UP001158045"/>
    </source>
</evidence>
<proteinExistence type="predicted"/>
<gene>
    <name evidence="1" type="ORF">QE109_08310</name>
</gene>
<name>A0ABT6NCJ7_9FIRM</name>
<dbReference type="EMBL" id="JARYZI010000004">
    <property type="protein sequence ID" value="MDH8678148.1"/>
    <property type="molecule type" value="Genomic_DNA"/>
</dbReference>
<sequence length="67" mass="7581">MAFRNEVKAVDAEQVLGFLNLFVLPQPEVYLGNIMNALDENGKLSNENVQGFLDSFVGSFIQWINKF</sequence>